<keyword evidence="2" id="KW-1185">Reference proteome</keyword>
<gene>
    <name evidence="1" type="ORF">FCIRC_13899</name>
</gene>
<dbReference type="AlphaFoldDB" id="A0A8H5SR43"/>
<protein>
    <submittedName>
        <fullName evidence="1">Uncharacterized protein</fullName>
    </submittedName>
</protein>
<dbReference type="EMBL" id="JAAQPE010000832">
    <property type="protein sequence ID" value="KAF5655379.1"/>
    <property type="molecule type" value="Genomic_DNA"/>
</dbReference>
<sequence>MKFSTFIAPLISIPLVFASPNPNN</sequence>
<organism evidence="1 2">
    <name type="scientific">Fusarium circinatum</name>
    <name type="common">Pitch canker fungus</name>
    <name type="synonym">Gibberella circinata</name>
    <dbReference type="NCBI Taxonomy" id="48490"/>
    <lineage>
        <taxon>Eukaryota</taxon>
        <taxon>Fungi</taxon>
        <taxon>Dikarya</taxon>
        <taxon>Ascomycota</taxon>
        <taxon>Pezizomycotina</taxon>
        <taxon>Sordariomycetes</taxon>
        <taxon>Hypocreomycetidae</taxon>
        <taxon>Hypocreales</taxon>
        <taxon>Nectriaceae</taxon>
        <taxon>Fusarium</taxon>
        <taxon>Fusarium fujikuroi species complex</taxon>
    </lineage>
</organism>
<accession>A0A8H5SR43</accession>
<feature type="non-terminal residue" evidence="1">
    <location>
        <position position="24"/>
    </location>
</feature>
<comment type="caution">
    <text evidence="1">The sequence shown here is derived from an EMBL/GenBank/DDBJ whole genome shotgun (WGS) entry which is preliminary data.</text>
</comment>
<proteinExistence type="predicted"/>
<evidence type="ECO:0000313" key="1">
    <source>
        <dbReference type="EMBL" id="KAF5655379.1"/>
    </source>
</evidence>
<evidence type="ECO:0000313" key="2">
    <source>
        <dbReference type="Proteomes" id="UP000572754"/>
    </source>
</evidence>
<reference evidence="2" key="1">
    <citation type="journal article" date="2020" name="BMC Genomics">
        <title>Correction to: Identification and distribution of gene clusters required for synthesis of sphingolipid metabolism inhibitors in diverse species of the filamentous fungus Fusarium.</title>
        <authorList>
            <person name="Kim H.S."/>
            <person name="Lohmar J.M."/>
            <person name="Busman M."/>
            <person name="Brown D.W."/>
            <person name="Naumann T.A."/>
            <person name="Divon H.H."/>
            <person name="Lysoe E."/>
            <person name="Uhlig S."/>
            <person name="Proctor R.H."/>
        </authorList>
    </citation>
    <scope>NUCLEOTIDE SEQUENCE [LARGE SCALE GENOMIC DNA]</scope>
    <source>
        <strain evidence="2">NRRL 25331</strain>
    </source>
</reference>
<name>A0A8H5SR43_FUSCI</name>
<reference evidence="1 2" key="2">
    <citation type="submission" date="2020-05" db="EMBL/GenBank/DDBJ databases">
        <title>Identification and distribution of gene clusters putatively required for synthesis of sphingolipid metabolism inhibitors in phylogenetically diverse species of the filamentous fungus Fusarium.</title>
        <authorList>
            <person name="Kim H.-S."/>
            <person name="Busman M."/>
            <person name="Brown D.W."/>
            <person name="Divon H."/>
            <person name="Uhlig S."/>
            <person name="Proctor R.H."/>
        </authorList>
    </citation>
    <scope>NUCLEOTIDE SEQUENCE [LARGE SCALE GENOMIC DNA]</scope>
    <source>
        <strain evidence="1 2">NRRL 25331</strain>
    </source>
</reference>
<dbReference type="Proteomes" id="UP000572754">
    <property type="component" value="Unassembled WGS sequence"/>
</dbReference>